<dbReference type="InterPro" id="IPR003749">
    <property type="entry name" value="ThiS/MoaD-like"/>
</dbReference>
<protein>
    <submittedName>
        <fullName evidence="1">Thiamine biosynthesis protein ThiS</fullName>
    </submittedName>
</protein>
<dbReference type="SUPFAM" id="SSF54285">
    <property type="entry name" value="MoaD/ThiS"/>
    <property type="match status" value="1"/>
</dbReference>
<name>H7EMD1_9SPIR</name>
<dbReference type="Pfam" id="PF02597">
    <property type="entry name" value="ThiS"/>
    <property type="match status" value="1"/>
</dbReference>
<dbReference type="Gene3D" id="3.10.20.30">
    <property type="match status" value="1"/>
</dbReference>
<dbReference type="InterPro" id="IPR016155">
    <property type="entry name" value="Mopterin_synth/thiamin_S_b"/>
</dbReference>
<dbReference type="CDD" id="cd00565">
    <property type="entry name" value="Ubl_ThiS"/>
    <property type="match status" value="1"/>
</dbReference>
<dbReference type="OrthoDB" id="9798559at2"/>
<evidence type="ECO:0000313" key="1">
    <source>
        <dbReference type="EMBL" id="EIC01216.1"/>
    </source>
</evidence>
<gene>
    <name evidence="1" type="ORF">TresaDRAFT_0353</name>
</gene>
<accession>H7EMD1</accession>
<sequence length="65" mass="6884">MVKLNGEIAENAAGKMLRDFLLESGFDVGRIAVEIDGSIVPKKSWESTPIADECSIEVVSFVGGG</sequence>
<dbReference type="eggNOG" id="COG2104">
    <property type="taxonomic scope" value="Bacteria"/>
</dbReference>
<comment type="caution">
    <text evidence="1">The sequence shown here is derived from an EMBL/GenBank/DDBJ whole genome shotgun (WGS) entry which is preliminary data.</text>
</comment>
<dbReference type="InterPro" id="IPR012675">
    <property type="entry name" value="Beta-grasp_dom_sf"/>
</dbReference>
<dbReference type="NCBIfam" id="TIGR01683">
    <property type="entry name" value="thiS"/>
    <property type="match status" value="1"/>
</dbReference>
<dbReference type="Proteomes" id="UP000003571">
    <property type="component" value="Unassembled WGS sequence"/>
</dbReference>
<dbReference type="PATRIC" id="fig|907348.3.peg.2109"/>
<keyword evidence="2" id="KW-1185">Reference proteome</keyword>
<evidence type="ECO:0000313" key="2">
    <source>
        <dbReference type="Proteomes" id="UP000003571"/>
    </source>
</evidence>
<proteinExistence type="predicted"/>
<dbReference type="PANTHER" id="PTHR34472:SF1">
    <property type="entry name" value="SULFUR CARRIER PROTEIN THIS"/>
    <property type="match status" value="1"/>
</dbReference>
<dbReference type="RefSeq" id="WP_002705438.1">
    <property type="nucleotide sequence ID" value="NZ_AGRW01000051.1"/>
</dbReference>
<dbReference type="InterPro" id="IPR010035">
    <property type="entry name" value="Thi_S"/>
</dbReference>
<dbReference type="AlphaFoldDB" id="H7EMD1"/>
<dbReference type="PANTHER" id="PTHR34472">
    <property type="entry name" value="SULFUR CARRIER PROTEIN THIS"/>
    <property type="match status" value="1"/>
</dbReference>
<reference evidence="1 2" key="1">
    <citation type="submission" date="2011-09" db="EMBL/GenBank/DDBJ databases">
        <title>The draft genome of Treponema saccharophilum DSM 2985.</title>
        <authorList>
            <consortium name="US DOE Joint Genome Institute (JGI-PGF)"/>
            <person name="Lucas S."/>
            <person name="Copeland A."/>
            <person name="Lapidus A."/>
            <person name="Glavina del Rio T."/>
            <person name="Dalin E."/>
            <person name="Tice H."/>
            <person name="Bruce D."/>
            <person name="Goodwin L."/>
            <person name="Pitluck S."/>
            <person name="Peters L."/>
            <person name="Kyrpides N."/>
            <person name="Mavromatis K."/>
            <person name="Ivanova N."/>
            <person name="Markowitz V."/>
            <person name="Cheng J.-F."/>
            <person name="Hugenholtz P."/>
            <person name="Woyke T."/>
            <person name="Wu D."/>
            <person name="Gronow S."/>
            <person name="Wellnitz S."/>
            <person name="Brambilla E."/>
            <person name="Klenk H.-P."/>
            <person name="Eisen J.A."/>
        </authorList>
    </citation>
    <scope>NUCLEOTIDE SEQUENCE [LARGE SCALE GENOMIC DNA]</scope>
    <source>
        <strain evidence="1 2">DSM 2985</strain>
    </source>
</reference>
<organism evidence="1 2">
    <name type="scientific">Treponema saccharophilum DSM 2985</name>
    <dbReference type="NCBI Taxonomy" id="907348"/>
    <lineage>
        <taxon>Bacteria</taxon>
        <taxon>Pseudomonadati</taxon>
        <taxon>Spirochaetota</taxon>
        <taxon>Spirochaetia</taxon>
        <taxon>Spirochaetales</taxon>
        <taxon>Treponemataceae</taxon>
        <taxon>Treponema</taxon>
    </lineage>
</organism>
<dbReference type="EMBL" id="AGRW01000051">
    <property type="protein sequence ID" value="EIC01216.1"/>
    <property type="molecule type" value="Genomic_DNA"/>
</dbReference>
<dbReference type="STRING" id="907348.TresaDRAFT_0353"/>